<comment type="caution">
    <text evidence="2">The sequence shown here is derived from an EMBL/GenBank/DDBJ whole genome shotgun (WGS) entry which is preliminary data.</text>
</comment>
<name>A0A5B7FK52_PORTR</name>
<keyword evidence="3" id="KW-1185">Reference proteome</keyword>
<evidence type="ECO:0000313" key="3">
    <source>
        <dbReference type="Proteomes" id="UP000324222"/>
    </source>
</evidence>
<protein>
    <submittedName>
        <fullName evidence="2">Uncharacterized protein</fullName>
    </submittedName>
</protein>
<feature type="region of interest" description="Disordered" evidence="1">
    <location>
        <begin position="1"/>
        <end position="76"/>
    </location>
</feature>
<evidence type="ECO:0000313" key="2">
    <source>
        <dbReference type="EMBL" id="MPC47741.1"/>
    </source>
</evidence>
<dbReference type="AlphaFoldDB" id="A0A5B7FK52"/>
<gene>
    <name evidence="2" type="ORF">E2C01_041497</name>
</gene>
<sequence length="143" mass="14955">MRGKREGADLANPRNRADRSKSCEEPLETCERGGDEAGGAERPMEATLEDGSLTDSEVEETSLPDASTGRDLPNTAVKEKPAPWLCPTLPSSVSPGTIEGTESIPGCLVSASPGKPDDLGVTSIETPSGLYLLENFVPPTETG</sequence>
<reference evidence="2 3" key="1">
    <citation type="submission" date="2019-05" db="EMBL/GenBank/DDBJ databases">
        <title>Another draft genome of Portunus trituberculatus and its Hox gene families provides insights of decapod evolution.</title>
        <authorList>
            <person name="Jeong J.-H."/>
            <person name="Song I."/>
            <person name="Kim S."/>
            <person name="Choi T."/>
            <person name="Kim D."/>
            <person name="Ryu S."/>
            <person name="Kim W."/>
        </authorList>
    </citation>
    <scope>NUCLEOTIDE SEQUENCE [LARGE SCALE GENOMIC DNA]</scope>
    <source>
        <tissue evidence="2">Muscle</tissue>
    </source>
</reference>
<dbReference type="Proteomes" id="UP000324222">
    <property type="component" value="Unassembled WGS sequence"/>
</dbReference>
<feature type="compositionally biased region" description="Basic and acidic residues" evidence="1">
    <location>
        <begin position="15"/>
        <end position="35"/>
    </location>
</feature>
<organism evidence="2 3">
    <name type="scientific">Portunus trituberculatus</name>
    <name type="common">Swimming crab</name>
    <name type="synonym">Neptunus trituberculatus</name>
    <dbReference type="NCBI Taxonomy" id="210409"/>
    <lineage>
        <taxon>Eukaryota</taxon>
        <taxon>Metazoa</taxon>
        <taxon>Ecdysozoa</taxon>
        <taxon>Arthropoda</taxon>
        <taxon>Crustacea</taxon>
        <taxon>Multicrustacea</taxon>
        <taxon>Malacostraca</taxon>
        <taxon>Eumalacostraca</taxon>
        <taxon>Eucarida</taxon>
        <taxon>Decapoda</taxon>
        <taxon>Pleocyemata</taxon>
        <taxon>Brachyura</taxon>
        <taxon>Eubrachyura</taxon>
        <taxon>Portunoidea</taxon>
        <taxon>Portunidae</taxon>
        <taxon>Portuninae</taxon>
        <taxon>Portunus</taxon>
    </lineage>
</organism>
<accession>A0A5B7FK52</accession>
<dbReference type="EMBL" id="VSRR010007895">
    <property type="protein sequence ID" value="MPC47741.1"/>
    <property type="molecule type" value="Genomic_DNA"/>
</dbReference>
<proteinExistence type="predicted"/>
<evidence type="ECO:0000256" key="1">
    <source>
        <dbReference type="SAM" id="MobiDB-lite"/>
    </source>
</evidence>